<evidence type="ECO:0000256" key="1">
    <source>
        <dbReference type="ARBA" id="ARBA00022593"/>
    </source>
</evidence>
<sequence>MDAVLRIAEKTSGRDKLCRLVQYGSKTLSWCLELEGASAELVSKLKALEVSISTARKLFRLGMSIDSLRSALQTIHLASPVLRVLVTLMRVCRGLYLLIDHLLWASRMRLVSIDERFWSRLSNRFWLAAIFLSLMRDLYEFLVALRHQRNRLNQYGSSSTPVTPRAVVGGVLQTHPALVVDTVKNMTDFWIPASRLDLVYLPSGIVGLVGVVSSLAGLLGSHDQKWRLRFS</sequence>
<dbReference type="Pfam" id="PF05648">
    <property type="entry name" value="PEX11"/>
    <property type="match status" value="1"/>
</dbReference>
<name>A0AA35S5H8_GEOBA</name>
<evidence type="ECO:0000256" key="5">
    <source>
        <dbReference type="SAM" id="Phobius"/>
    </source>
</evidence>
<dbReference type="GO" id="GO:0016559">
    <property type="term" value="P:peroxisome fission"/>
    <property type="evidence" value="ECO:0007669"/>
    <property type="project" value="InterPro"/>
</dbReference>
<evidence type="ECO:0000256" key="3">
    <source>
        <dbReference type="ARBA" id="ARBA00023140"/>
    </source>
</evidence>
<keyword evidence="1" id="KW-0962">Peroxisome biogenesis</keyword>
<dbReference type="GO" id="GO:0005778">
    <property type="term" value="C:peroxisomal membrane"/>
    <property type="evidence" value="ECO:0007669"/>
    <property type="project" value="UniProtKB-SubCell"/>
</dbReference>
<keyword evidence="5" id="KW-1133">Transmembrane helix</keyword>
<dbReference type="AlphaFoldDB" id="A0AA35S5H8"/>
<keyword evidence="3" id="KW-0576">Peroxisome</keyword>
<dbReference type="InterPro" id="IPR008733">
    <property type="entry name" value="PEX11"/>
</dbReference>
<evidence type="ECO:0000313" key="6">
    <source>
        <dbReference type="EMBL" id="CAI8022547.1"/>
    </source>
</evidence>
<dbReference type="EMBL" id="CASHTH010001963">
    <property type="protein sequence ID" value="CAI8022547.1"/>
    <property type="molecule type" value="Genomic_DNA"/>
</dbReference>
<comment type="subcellular location">
    <subcellularLocation>
        <location evidence="4">Peroxisome membrane</location>
    </subcellularLocation>
</comment>
<organism evidence="6 7">
    <name type="scientific">Geodia barretti</name>
    <name type="common">Barrett's horny sponge</name>
    <dbReference type="NCBI Taxonomy" id="519541"/>
    <lineage>
        <taxon>Eukaryota</taxon>
        <taxon>Metazoa</taxon>
        <taxon>Porifera</taxon>
        <taxon>Demospongiae</taxon>
        <taxon>Heteroscleromorpha</taxon>
        <taxon>Tetractinellida</taxon>
        <taxon>Astrophorina</taxon>
        <taxon>Geodiidae</taxon>
        <taxon>Geodia</taxon>
    </lineage>
</organism>
<comment type="caution">
    <text evidence="6">The sequence shown here is derived from an EMBL/GenBank/DDBJ whole genome shotgun (WGS) entry which is preliminary data.</text>
</comment>
<evidence type="ECO:0000256" key="2">
    <source>
        <dbReference type="ARBA" id="ARBA00023136"/>
    </source>
</evidence>
<keyword evidence="2 5" id="KW-0472">Membrane</keyword>
<evidence type="ECO:0000256" key="4">
    <source>
        <dbReference type="ARBA" id="ARBA00046271"/>
    </source>
</evidence>
<proteinExistence type="predicted"/>
<protein>
    <submittedName>
        <fullName evidence="6">Peroxisomal membrane protein 11A</fullName>
    </submittedName>
</protein>
<keyword evidence="5" id="KW-0812">Transmembrane</keyword>
<dbReference type="PANTHER" id="PTHR12652">
    <property type="entry name" value="PEROXISOMAL BIOGENESIS FACTOR 11"/>
    <property type="match status" value="1"/>
</dbReference>
<feature type="transmembrane region" description="Helical" evidence="5">
    <location>
        <begin position="198"/>
        <end position="219"/>
    </location>
</feature>
<reference evidence="6" key="1">
    <citation type="submission" date="2023-03" db="EMBL/GenBank/DDBJ databases">
        <authorList>
            <person name="Steffen K."/>
            <person name="Cardenas P."/>
        </authorList>
    </citation>
    <scope>NUCLEOTIDE SEQUENCE</scope>
</reference>
<dbReference type="Proteomes" id="UP001174909">
    <property type="component" value="Unassembled WGS sequence"/>
</dbReference>
<dbReference type="PANTHER" id="PTHR12652:SF50">
    <property type="entry name" value="PEROXIN 11"/>
    <property type="match status" value="1"/>
</dbReference>
<evidence type="ECO:0000313" key="7">
    <source>
        <dbReference type="Proteomes" id="UP001174909"/>
    </source>
</evidence>
<accession>A0AA35S5H8</accession>
<gene>
    <name evidence="6" type="ORF">GBAR_LOCUS13226</name>
</gene>
<keyword evidence="7" id="KW-1185">Reference proteome</keyword>